<dbReference type="GO" id="GO:0008234">
    <property type="term" value="F:cysteine-type peptidase activity"/>
    <property type="evidence" value="ECO:0007669"/>
    <property type="project" value="UniProtKB-KW"/>
</dbReference>
<dbReference type="PROSITE" id="PS51935">
    <property type="entry name" value="NLPC_P60"/>
    <property type="match status" value="1"/>
</dbReference>
<dbReference type="Gene3D" id="2.30.30.40">
    <property type="entry name" value="SH3 Domains"/>
    <property type="match status" value="1"/>
</dbReference>
<evidence type="ECO:0000256" key="1">
    <source>
        <dbReference type="ARBA" id="ARBA00007074"/>
    </source>
</evidence>
<comment type="similarity">
    <text evidence="1">Belongs to the peptidase C40 family.</text>
</comment>
<keyword evidence="4" id="KW-0788">Thiol protease</keyword>
<dbReference type="Gene3D" id="3.90.1720.10">
    <property type="entry name" value="endopeptidase domain like (from Nostoc punctiforme)"/>
    <property type="match status" value="1"/>
</dbReference>
<sequence length="262" mass="29491">MKQKYFNVNATVVNIYSDPDFKSAVVTQGLLGESCEIIDSKDDWFNVNQWDGYSGWIHKHQGIVADKTYDANLTVFEMDGIVTKKSGKTVIRDIIFGNLLSGKPMNGGFNVTLPDGEKGWTNTLLGRMTEQPTRKSIIRLARSFMGVPYLWGGKSPHGFDCSGYIQTIYKTFNIELPRDAYQQADHFKESIITMEQAKQADLHFFKNDGKITHVALAEENGYFLHAQGWVKEESFDSSAPNFNSELKNKYACSVSMEPILGT</sequence>
<name>A0A160VGR9_9ZZZZ</name>
<dbReference type="InterPro" id="IPR038765">
    <property type="entry name" value="Papain-like_cys_pep_sf"/>
</dbReference>
<protein>
    <submittedName>
        <fullName evidence="7">NLP/P60 family protein</fullName>
    </submittedName>
</protein>
<evidence type="ECO:0000313" key="7">
    <source>
        <dbReference type="EMBL" id="CUV09803.1"/>
    </source>
</evidence>
<reference evidence="7" key="1">
    <citation type="submission" date="2015-10" db="EMBL/GenBank/DDBJ databases">
        <authorList>
            <person name="Gilbert D.G."/>
        </authorList>
    </citation>
    <scope>NUCLEOTIDE SEQUENCE</scope>
</reference>
<gene>
    <name evidence="7" type="ORF">MGWOODY_Mmi2642</name>
</gene>
<evidence type="ECO:0000256" key="2">
    <source>
        <dbReference type="ARBA" id="ARBA00022670"/>
    </source>
</evidence>
<organism evidence="7">
    <name type="scientific">hydrothermal vent metagenome</name>
    <dbReference type="NCBI Taxonomy" id="652676"/>
    <lineage>
        <taxon>unclassified sequences</taxon>
        <taxon>metagenomes</taxon>
        <taxon>ecological metagenomes</taxon>
    </lineage>
</organism>
<dbReference type="PANTHER" id="PTHR47053">
    <property type="entry name" value="MUREIN DD-ENDOPEPTIDASE MEPH-RELATED"/>
    <property type="match status" value="1"/>
</dbReference>
<dbReference type="InterPro" id="IPR003646">
    <property type="entry name" value="SH3-like_bac-type"/>
</dbReference>
<dbReference type="GO" id="GO:0006508">
    <property type="term" value="P:proteolysis"/>
    <property type="evidence" value="ECO:0007669"/>
    <property type="project" value="UniProtKB-KW"/>
</dbReference>
<dbReference type="InterPro" id="IPR051202">
    <property type="entry name" value="Peptidase_C40"/>
</dbReference>
<accession>A0A160VGR9</accession>
<feature type="domain" description="NlpC/P60" evidence="6">
    <location>
        <begin position="131"/>
        <end position="262"/>
    </location>
</feature>
<evidence type="ECO:0000259" key="6">
    <source>
        <dbReference type="PROSITE" id="PS51935"/>
    </source>
</evidence>
<evidence type="ECO:0000256" key="4">
    <source>
        <dbReference type="ARBA" id="ARBA00022807"/>
    </source>
</evidence>
<dbReference type="PANTHER" id="PTHR47053:SF1">
    <property type="entry name" value="MUREIN DD-ENDOPEPTIDASE MEPH-RELATED"/>
    <property type="match status" value="1"/>
</dbReference>
<proteinExistence type="inferred from homology"/>
<keyword evidence="3" id="KW-0378">Hydrolase</keyword>
<evidence type="ECO:0000259" key="5">
    <source>
        <dbReference type="PROSITE" id="PS51781"/>
    </source>
</evidence>
<dbReference type="SUPFAM" id="SSF54001">
    <property type="entry name" value="Cysteine proteinases"/>
    <property type="match status" value="1"/>
</dbReference>
<dbReference type="Pfam" id="PF00877">
    <property type="entry name" value="NLPC_P60"/>
    <property type="match status" value="1"/>
</dbReference>
<dbReference type="EMBL" id="FAXC01000305">
    <property type="protein sequence ID" value="CUV09803.1"/>
    <property type="molecule type" value="Genomic_DNA"/>
</dbReference>
<feature type="domain" description="SH3b" evidence="5">
    <location>
        <begin position="3"/>
        <end position="66"/>
    </location>
</feature>
<dbReference type="InterPro" id="IPR041382">
    <property type="entry name" value="SH3_16"/>
</dbReference>
<evidence type="ECO:0000256" key="3">
    <source>
        <dbReference type="ARBA" id="ARBA00022801"/>
    </source>
</evidence>
<keyword evidence="2" id="KW-0645">Protease</keyword>
<dbReference type="InterPro" id="IPR000064">
    <property type="entry name" value="NLP_P60_dom"/>
</dbReference>
<dbReference type="PROSITE" id="PS51781">
    <property type="entry name" value="SH3B"/>
    <property type="match status" value="1"/>
</dbReference>
<dbReference type="AlphaFoldDB" id="A0A160VGR9"/>
<dbReference type="Pfam" id="PF18348">
    <property type="entry name" value="SH3_16"/>
    <property type="match status" value="1"/>
</dbReference>